<organism evidence="2 3">
    <name type="scientific">Nocardioides nanhaiensis</name>
    <dbReference type="NCBI Taxonomy" id="1476871"/>
    <lineage>
        <taxon>Bacteria</taxon>
        <taxon>Bacillati</taxon>
        <taxon>Actinomycetota</taxon>
        <taxon>Actinomycetes</taxon>
        <taxon>Propionibacteriales</taxon>
        <taxon>Nocardioidaceae</taxon>
        <taxon>Nocardioides</taxon>
    </lineage>
</organism>
<feature type="domain" description="N-acetyltransferase" evidence="1">
    <location>
        <begin position="12"/>
        <end position="182"/>
    </location>
</feature>
<sequence>MTATHGTESAALRVVPMDPHDPASFDPWWEAYRDAEVHDRGEVATVWQREELRALMQEPGRSRSVAGWSGVVGEETVTTGYLSLPQLDNLTRAAVAVTTTAPHRRRGHGTAMLDHLLVHVRAAGRTTVDTETFWPHDAGPDGDGAPGREFARRHDFELALGDVHRRLTLPVAGELLDRLAAEAARHHGGYTLRSFAGPVPDELLAGVAALDALVATDAPTGTLDVEPHAVDLGAFRDAEGLLERQGRSKVATVALDGAGEVVAFTDLATTVHEPDRAYQWGTLVRRDHRGHRLGLAVKVANLRLLQREFPAVRQLTTFNAESNAHMVAVNDALGFVPVERLGELQRRLP</sequence>
<dbReference type="SUPFAM" id="SSF55729">
    <property type="entry name" value="Acyl-CoA N-acyltransferases (Nat)"/>
    <property type="match status" value="2"/>
</dbReference>
<evidence type="ECO:0000313" key="2">
    <source>
        <dbReference type="EMBL" id="GAA4674682.1"/>
    </source>
</evidence>
<evidence type="ECO:0000313" key="3">
    <source>
        <dbReference type="Proteomes" id="UP001500621"/>
    </source>
</evidence>
<proteinExistence type="predicted"/>
<dbReference type="InterPro" id="IPR000182">
    <property type="entry name" value="GNAT_dom"/>
</dbReference>
<dbReference type="PROSITE" id="PS51186">
    <property type="entry name" value="GNAT"/>
    <property type="match status" value="1"/>
</dbReference>
<dbReference type="RefSeq" id="WP_345263217.1">
    <property type="nucleotide sequence ID" value="NZ_BAABIM010000001.1"/>
</dbReference>
<name>A0ABP8VXK0_9ACTN</name>
<protein>
    <submittedName>
        <fullName evidence="2">GNAT family N-acetyltransferase</fullName>
    </submittedName>
</protein>
<gene>
    <name evidence="2" type="ORF">GCM10023226_09830</name>
</gene>
<comment type="caution">
    <text evidence="2">The sequence shown here is derived from an EMBL/GenBank/DDBJ whole genome shotgun (WGS) entry which is preliminary data.</text>
</comment>
<accession>A0ABP8VXK0</accession>
<dbReference type="InterPro" id="IPR016181">
    <property type="entry name" value="Acyl_CoA_acyltransferase"/>
</dbReference>
<dbReference type="Gene3D" id="3.40.630.30">
    <property type="match status" value="1"/>
</dbReference>
<keyword evidence="3" id="KW-1185">Reference proteome</keyword>
<reference evidence="3" key="1">
    <citation type="journal article" date="2019" name="Int. J. Syst. Evol. Microbiol.">
        <title>The Global Catalogue of Microorganisms (GCM) 10K type strain sequencing project: providing services to taxonomists for standard genome sequencing and annotation.</title>
        <authorList>
            <consortium name="The Broad Institute Genomics Platform"/>
            <consortium name="The Broad Institute Genome Sequencing Center for Infectious Disease"/>
            <person name="Wu L."/>
            <person name="Ma J."/>
        </authorList>
    </citation>
    <scope>NUCLEOTIDE SEQUENCE [LARGE SCALE GENOMIC DNA]</scope>
    <source>
        <strain evidence="3">JCM 18127</strain>
    </source>
</reference>
<dbReference type="EMBL" id="BAABIM010000001">
    <property type="protein sequence ID" value="GAA4674682.1"/>
    <property type="molecule type" value="Genomic_DNA"/>
</dbReference>
<dbReference type="Proteomes" id="UP001500621">
    <property type="component" value="Unassembled WGS sequence"/>
</dbReference>
<evidence type="ECO:0000259" key="1">
    <source>
        <dbReference type="PROSITE" id="PS51186"/>
    </source>
</evidence>